<accession>X1AIZ0</accession>
<dbReference type="Gene3D" id="3.30.750.24">
    <property type="entry name" value="STAS domain"/>
    <property type="match status" value="1"/>
</dbReference>
<protein>
    <recommendedName>
        <fullName evidence="2">STAS domain-containing protein</fullName>
    </recommendedName>
</protein>
<dbReference type="EMBL" id="BART01016470">
    <property type="protein sequence ID" value="GAG82129.1"/>
    <property type="molecule type" value="Genomic_DNA"/>
</dbReference>
<comment type="caution">
    <text evidence="3">The sequence shown here is derived from an EMBL/GenBank/DDBJ whole genome shotgun (WGS) entry which is preliminary data.</text>
</comment>
<evidence type="ECO:0000259" key="2">
    <source>
        <dbReference type="PROSITE" id="PS50801"/>
    </source>
</evidence>
<dbReference type="InterPro" id="IPR003658">
    <property type="entry name" value="Anti-sigma_ant"/>
</dbReference>
<reference evidence="3" key="1">
    <citation type="journal article" date="2014" name="Front. Microbiol.">
        <title>High frequency of phylogenetically diverse reductive dehalogenase-homologous genes in deep subseafloor sedimentary metagenomes.</title>
        <authorList>
            <person name="Kawai M."/>
            <person name="Futagami T."/>
            <person name="Toyoda A."/>
            <person name="Takaki Y."/>
            <person name="Nishi S."/>
            <person name="Hori S."/>
            <person name="Arai W."/>
            <person name="Tsubouchi T."/>
            <person name="Morono Y."/>
            <person name="Uchiyama I."/>
            <person name="Ito T."/>
            <person name="Fujiyama A."/>
            <person name="Inagaki F."/>
            <person name="Takami H."/>
        </authorList>
    </citation>
    <scope>NUCLEOTIDE SEQUENCE</scope>
    <source>
        <strain evidence="3">Expedition CK06-06</strain>
    </source>
</reference>
<dbReference type="GO" id="GO:0043856">
    <property type="term" value="F:anti-sigma factor antagonist activity"/>
    <property type="evidence" value="ECO:0007669"/>
    <property type="project" value="InterPro"/>
</dbReference>
<dbReference type="Pfam" id="PF01740">
    <property type="entry name" value="STAS"/>
    <property type="match status" value="1"/>
</dbReference>
<evidence type="ECO:0000313" key="3">
    <source>
        <dbReference type="EMBL" id="GAG82129.1"/>
    </source>
</evidence>
<feature type="domain" description="STAS" evidence="2">
    <location>
        <begin position="2"/>
        <end position="111"/>
    </location>
</feature>
<organism evidence="3">
    <name type="scientific">marine sediment metagenome</name>
    <dbReference type="NCBI Taxonomy" id="412755"/>
    <lineage>
        <taxon>unclassified sequences</taxon>
        <taxon>metagenomes</taxon>
        <taxon>ecological metagenomes</taxon>
    </lineage>
</organism>
<dbReference type="PROSITE" id="PS50801">
    <property type="entry name" value="STAS"/>
    <property type="match status" value="1"/>
</dbReference>
<sequence>MMDIEARDVNDVKVVDIEGRLNTTTSPEADAFFKELIGDGATKILINLEEMDYTSSTGLRVILYTGKQLSKVNGKLVICGLNPTVKEVFDMAGFSSMFDVYETEEEALKNF</sequence>
<evidence type="ECO:0000256" key="1">
    <source>
        <dbReference type="ARBA" id="ARBA00009013"/>
    </source>
</evidence>
<gene>
    <name evidence="3" type="ORF">S01H4_31668</name>
</gene>
<dbReference type="PANTHER" id="PTHR33495">
    <property type="entry name" value="ANTI-SIGMA FACTOR ANTAGONIST TM_1081-RELATED-RELATED"/>
    <property type="match status" value="1"/>
</dbReference>
<proteinExistence type="inferred from homology"/>
<dbReference type="InterPro" id="IPR002645">
    <property type="entry name" value="STAS_dom"/>
</dbReference>
<dbReference type="NCBIfam" id="TIGR00377">
    <property type="entry name" value="ant_ant_sig"/>
    <property type="match status" value="1"/>
</dbReference>
<dbReference type="CDD" id="cd07043">
    <property type="entry name" value="STAS_anti-anti-sigma_factors"/>
    <property type="match status" value="1"/>
</dbReference>
<dbReference type="InterPro" id="IPR036513">
    <property type="entry name" value="STAS_dom_sf"/>
</dbReference>
<name>X1AIZ0_9ZZZZ</name>
<comment type="similarity">
    <text evidence="1">Belongs to the anti-sigma-factor antagonist family.</text>
</comment>
<dbReference type="AlphaFoldDB" id="X1AIZ0"/>
<dbReference type="SUPFAM" id="SSF52091">
    <property type="entry name" value="SpoIIaa-like"/>
    <property type="match status" value="1"/>
</dbReference>